<dbReference type="Proteomes" id="UP000295075">
    <property type="component" value="Unassembled WGS sequence"/>
</dbReference>
<dbReference type="OrthoDB" id="9816296at2"/>
<dbReference type="PROSITE" id="PS50977">
    <property type="entry name" value="HTH_TETR_2"/>
    <property type="match status" value="1"/>
</dbReference>
<sequence>MRDETCRVCGQPLSRPSRTGRRPVYCSRACQARAYRARRGPVRPVEVPESSRRAERRTEIAQVVWRIAAEQGLHAVSMRSVAAAAGVSVRVVQYHFGTKHQLLVDSLELLHRTNEQLAAGRIQADLTDPKALLRAILDEFLPLDAHRRLSLRALAGYYTRSLTDPALAAVFLSGDRSLEDFVALVLRYAEEQGELRPGVHVTSTADVLVSAVAGLALDVVHGTRSARDVREIIARQLDQLFRDATSFPAKPATRR</sequence>
<keyword evidence="2" id="KW-0805">Transcription regulation</keyword>
<keyword evidence="1" id="KW-0678">Repressor</keyword>
<dbReference type="InterPro" id="IPR039538">
    <property type="entry name" value="BetI_C"/>
</dbReference>
<evidence type="ECO:0000313" key="7">
    <source>
        <dbReference type="EMBL" id="TDC31241.1"/>
    </source>
</evidence>
<comment type="caution">
    <text evidence="7">The sequence shown here is derived from an EMBL/GenBank/DDBJ whole genome shotgun (WGS) entry which is preliminary data.</text>
</comment>
<evidence type="ECO:0000313" key="8">
    <source>
        <dbReference type="Proteomes" id="UP000295075"/>
    </source>
</evidence>
<keyword evidence="8" id="KW-1185">Reference proteome</keyword>
<dbReference type="Pfam" id="PF13977">
    <property type="entry name" value="TetR_C_6"/>
    <property type="match status" value="1"/>
</dbReference>
<dbReference type="GO" id="GO:0003700">
    <property type="term" value="F:DNA-binding transcription factor activity"/>
    <property type="evidence" value="ECO:0007669"/>
    <property type="project" value="TreeGrafter"/>
</dbReference>
<dbReference type="AlphaFoldDB" id="A0A4R4Q7J5"/>
<dbReference type="SUPFAM" id="SSF46689">
    <property type="entry name" value="Homeodomain-like"/>
    <property type="match status" value="1"/>
</dbReference>
<protein>
    <submittedName>
        <fullName evidence="7">TetR/AcrR family transcriptional regulator</fullName>
    </submittedName>
</protein>
<dbReference type="GO" id="GO:0000976">
    <property type="term" value="F:transcription cis-regulatory region binding"/>
    <property type="evidence" value="ECO:0007669"/>
    <property type="project" value="TreeGrafter"/>
</dbReference>
<evidence type="ECO:0000256" key="1">
    <source>
        <dbReference type="ARBA" id="ARBA00022491"/>
    </source>
</evidence>
<dbReference type="InterPro" id="IPR050109">
    <property type="entry name" value="HTH-type_TetR-like_transc_reg"/>
</dbReference>
<organism evidence="7 8">
    <name type="scientific">Kribbella albertanoniae</name>
    <dbReference type="NCBI Taxonomy" id="1266829"/>
    <lineage>
        <taxon>Bacteria</taxon>
        <taxon>Bacillati</taxon>
        <taxon>Actinomycetota</taxon>
        <taxon>Actinomycetes</taxon>
        <taxon>Propionibacteriales</taxon>
        <taxon>Kribbellaceae</taxon>
        <taxon>Kribbella</taxon>
    </lineage>
</organism>
<dbReference type="PANTHER" id="PTHR30055:SF234">
    <property type="entry name" value="HTH-TYPE TRANSCRIPTIONAL REGULATOR BETI"/>
    <property type="match status" value="1"/>
</dbReference>
<dbReference type="SUPFAM" id="SSF48498">
    <property type="entry name" value="Tetracyclin repressor-like, C-terminal domain"/>
    <property type="match status" value="1"/>
</dbReference>
<name>A0A4R4Q7J5_9ACTN</name>
<evidence type="ECO:0000259" key="6">
    <source>
        <dbReference type="PROSITE" id="PS50977"/>
    </source>
</evidence>
<dbReference type="RefSeq" id="WP_132405561.1">
    <property type="nucleotide sequence ID" value="NZ_SMKA01000035.1"/>
</dbReference>
<feature type="domain" description="HTH tetR-type" evidence="6">
    <location>
        <begin position="54"/>
        <end position="114"/>
    </location>
</feature>
<dbReference type="InterPro" id="IPR001647">
    <property type="entry name" value="HTH_TetR"/>
</dbReference>
<dbReference type="InterPro" id="IPR009057">
    <property type="entry name" value="Homeodomain-like_sf"/>
</dbReference>
<gene>
    <name evidence="7" type="ORF">E1261_11200</name>
</gene>
<accession>A0A4R4Q7J5</accession>
<dbReference type="PANTHER" id="PTHR30055">
    <property type="entry name" value="HTH-TYPE TRANSCRIPTIONAL REGULATOR RUTR"/>
    <property type="match status" value="1"/>
</dbReference>
<evidence type="ECO:0000256" key="5">
    <source>
        <dbReference type="PROSITE-ProRule" id="PRU00335"/>
    </source>
</evidence>
<evidence type="ECO:0000256" key="4">
    <source>
        <dbReference type="ARBA" id="ARBA00023163"/>
    </source>
</evidence>
<feature type="DNA-binding region" description="H-T-H motif" evidence="5">
    <location>
        <begin position="77"/>
        <end position="96"/>
    </location>
</feature>
<evidence type="ECO:0000256" key="2">
    <source>
        <dbReference type="ARBA" id="ARBA00023015"/>
    </source>
</evidence>
<dbReference type="Pfam" id="PF00440">
    <property type="entry name" value="TetR_N"/>
    <property type="match status" value="1"/>
</dbReference>
<dbReference type="InterPro" id="IPR036271">
    <property type="entry name" value="Tet_transcr_reg_TetR-rel_C_sf"/>
</dbReference>
<proteinExistence type="predicted"/>
<keyword evidence="4" id="KW-0804">Transcription</keyword>
<reference evidence="7 8" key="1">
    <citation type="submission" date="2019-03" db="EMBL/GenBank/DDBJ databases">
        <title>Draft genome sequences of novel Actinobacteria.</title>
        <authorList>
            <person name="Sahin N."/>
            <person name="Ay H."/>
            <person name="Saygin H."/>
        </authorList>
    </citation>
    <scope>NUCLEOTIDE SEQUENCE [LARGE SCALE GENOMIC DNA]</scope>
    <source>
        <strain evidence="7 8">JCM 30547</strain>
    </source>
</reference>
<dbReference type="EMBL" id="SMKA01000035">
    <property type="protein sequence ID" value="TDC31241.1"/>
    <property type="molecule type" value="Genomic_DNA"/>
</dbReference>
<dbReference type="Gene3D" id="1.10.357.10">
    <property type="entry name" value="Tetracycline Repressor, domain 2"/>
    <property type="match status" value="1"/>
</dbReference>
<evidence type="ECO:0000256" key="3">
    <source>
        <dbReference type="ARBA" id="ARBA00023125"/>
    </source>
</evidence>
<keyword evidence="3 5" id="KW-0238">DNA-binding</keyword>